<keyword evidence="6" id="KW-0732">Signal</keyword>
<sequence length="826" mass="93189">MKSFKTLVIFVLVLATTLVQAQLTPKQQSVQDLRKHFSKNEYRGHQLSKGKVEKITPEECVKLLNNNGQFTDLIDQQNEIENKKLNLSKHTESQVFVGKFLQIAFNRMWRIAKTYREKPNTTYKKDETLPKLFKAINNYSKIEADRGSNTTGRFHISCFAIPTAAVNTYFGLFGAMEDIEKGIIKDAVAIQANNSLKEMSYQSWTQPYRNDETDKNPVSVERFRNHVWWVGGNGLGYRSLLPTAAAMSSVEMMDVLSVVAKGGLSNVSQNTYDDAFWTEGFTADGAGWGHGMQCLVWGYPISGTSAALSLLDEFKGTPWAKQLDQENAQSLINYFRGSSWYYYKGFTPPSLSRANMEYTGLKPEFIKTDKMIKSTINDWFSSYSAEEQQELKDLKADIKDKQISMQAYQDGYYTGTRWFFNNDNLIKKNPDYYMSVSMASIRCDGIESAHTMADKYNFFTCDGMTFFMKDGNEYHKAIGAWNLTAVPGVTSRQGEDKLVPVTNWRGYCSKHNFAAAATSGGKNAASGFIFEKMNASDKKNVNDPIGKTDPNTTIYGIKANKAYFMVDDYMIALGAGINNLNPQMEGDIWTTLDQTHYNNTLQFYSEEKQTNVTGNIALQLTGNDLVWASQKDGFSYAVLPKYTMGKVFLLTEKRKTKWEAINESNKKHKNLPEEESIFQMYINHGKNVENGHYAYVVYGGKESSDKAFKAIPLNIIENSVDLQAISWGDDYLGASFYNPNKILKTKETQVKVSAPCALLLEKMDGYYKLSITDAEMNKNLKTITVKTTLPIEGDYVMKDGIWNIISVPMPQGKLCGKPAVVEISIK</sequence>
<evidence type="ECO:0000256" key="5">
    <source>
        <dbReference type="ARBA" id="ARBA00023239"/>
    </source>
</evidence>
<feature type="chain" id="PRO_5045061016" evidence="6">
    <location>
        <begin position="22"/>
        <end position="826"/>
    </location>
</feature>
<dbReference type="InterPro" id="IPR004103">
    <property type="entry name" value="Lyase_8_C"/>
</dbReference>
<organism evidence="9 10">
    <name type="scientific">Mariniflexile ostreae</name>
    <dbReference type="NCBI Taxonomy" id="1520892"/>
    <lineage>
        <taxon>Bacteria</taxon>
        <taxon>Pseudomonadati</taxon>
        <taxon>Bacteroidota</taxon>
        <taxon>Flavobacteriia</taxon>
        <taxon>Flavobacteriales</taxon>
        <taxon>Flavobacteriaceae</taxon>
        <taxon>Mariniflexile</taxon>
    </lineage>
</organism>
<feature type="domain" description="Polysaccharide lyase family 8 central" evidence="7">
    <location>
        <begin position="417"/>
        <end position="699"/>
    </location>
</feature>
<accession>A0ABV5FF63</accession>
<dbReference type="EMBL" id="JBHMFC010000103">
    <property type="protein sequence ID" value="MFB9058102.1"/>
    <property type="molecule type" value="Genomic_DNA"/>
</dbReference>
<comment type="cofactor">
    <cofactor evidence="1">
        <name>Ca(2+)</name>
        <dbReference type="ChEBI" id="CHEBI:29108"/>
    </cofactor>
</comment>
<protein>
    <submittedName>
        <fullName evidence="9">Polysaccharide lyase family 8 super-sandwich domain-containing protein</fullName>
    </submittedName>
</protein>
<gene>
    <name evidence="9" type="ORF">ACFFU9_15265</name>
</gene>
<comment type="subunit">
    <text evidence="3">Monomer.</text>
</comment>
<dbReference type="SUPFAM" id="SSF74650">
    <property type="entry name" value="Galactose mutarotase-like"/>
    <property type="match status" value="1"/>
</dbReference>
<evidence type="ECO:0000256" key="6">
    <source>
        <dbReference type="SAM" id="SignalP"/>
    </source>
</evidence>
<feature type="signal peptide" evidence="6">
    <location>
        <begin position="1"/>
        <end position="21"/>
    </location>
</feature>
<dbReference type="InterPro" id="IPR011013">
    <property type="entry name" value="Gal_mutarotase_sf_dom"/>
</dbReference>
<evidence type="ECO:0000313" key="10">
    <source>
        <dbReference type="Proteomes" id="UP001589585"/>
    </source>
</evidence>
<evidence type="ECO:0000259" key="8">
    <source>
        <dbReference type="Pfam" id="PF02884"/>
    </source>
</evidence>
<dbReference type="InterPro" id="IPR014718">
    <property type="entry name" value="GH-type_carb-bd"/>
</dbReference>
<evidence type="ECO:0000259" key="7">
    <source>
        <dbReference type="Pfam" id="PF02278"/>
    </source>
</evidence>
<dbReference type="PANTHER" id="PTHR38481:SF1">
    <property type="entry name" value="HYALURONATE LYASE"/>
    <property type="match status" value="1"/>
</dbReference>
<keyword evidence="5 9" id="KW-0456">Lyase</keyword>
<evidence type="ECO:0000256" key="4">
    <source>
        <dbReference type="ARBA" id="ARBA00022837"/>
    </source>
</evidence>
<dbReference type="InterPro" id="IPR008929">
    <property type="entry name" value="Chondroitin_lyas"/>
</dbReference>
<dbReference type="SUPFAM" id="SSF48230">
    <property type="entry name" value="Chondroitin AC/alginate lyase"/>
    <property type="match status" value="1"/>
</dbReference>
<dbReference type="InterPro" id="IPR011071">
    <property type="entry name" value="Lyase_8-like_C"/>
</dbReference>
<dbReference type="Gene3D" id="2.70.98.10">
    <property type="match status" value="1"/>
</dbReference>
<dbReference type="Gene3D" id="1.50.10.100">
    <property type="entry name" value="Chondroitin AC/alginate lyase"/>
    <property type="match status" value="1"/>
</dbReference>
<evidence type="ECO:0000256" key="3">
    <source>
        <dbReference type="ARBA" id="ARBA00011245"/>
    </source>
</evidence>
<evidence type="ECO:0000313" key="9">
    <source>
        <dbReference type="EMBL" id="MFB9058102.1"/>
    </source>
</evidence>
<dbReference type="RefSeq" id="WP_379862343.1">
    <property type="nucleotide sequence ID" value="NZ_JBHMFC010000103.1"/>
</dbReference>
<dbReference type="GO" id="GO:0016829">
    <property type="term" value="F:lyase activity"/>
    <property type="evidence" value="ECO:0007669"/>
    <property type="project" value="UniProtKB-KW"/>
</dbReference>
<keyword evidence="4" id="KW-0106">Calcium</keyword>
<dbReference type="Pfam" id="PF02884">
    <property type="entry name" value="Lyase_8_C"/>
    <property type="match status" value="1"/>
</dbReference>
<dbReference type="PANTHER" id="PTHR38481">
    <property type="entry name" value="HYALURONATE LYASE"/>
    <property type="match status" value="1"/>
</dbReference>
<dbReference type="SUPFAM" id="SSF49863">
    <property type="entry name" value="Hyaluronate lyase-like, C-terminal domain"/>
    <property type="match status" value="1"/>
</dbReference>
<evidence type="ECO:0000256" key="2">
    <source>
        <dbReference type="ARBA" id="ARBA00006699"/>
    </source>
</evidence>
<dbReference type="Proteomes" id="UP001589585">
    <property type="component" value="Unassembled WGS sequence"/>
</dbReference>
<dbReference type="Pfam" id="PF02278">
    <property type="entry name" value="Lyase_8"/>
    <property type="match status" value="1"/>
</dbReference>
<name>A0ABV5FF63_9FLAO</name>
<dbReference type="InterPro" id="IPR038970">
    <property type="entry name" value="Lyase_8"/>
</dbReference>
<comment type="similarity">
    <text evidence="2">Belongs to the polysaccharide lyase 8 family.</text>
</comment>
<dbReference type="Gene3D" id="2.60.220.10">
    <property type="entry name" value="Polysaccharide lyase family 8-like, C-terminal"/>
    <property type="match status" value="1"/>
</dbReference>
<keyword evidence="10" id="KW-1185">Reference proteome</keyword>
<reference evidence="9 10" key="1">
    <citation type="submission" date="2024-09" db="EMBL/GenBank/DDBJ databases">
        <authorList>
            <person name="Sun Q."/>
            <person name="Mori K."/>
        </authorList>
    </citation>
    <scope>NUCLEOTIDE SEQUENCE [LARGE SCALE GENOMIC DNA]</scope>
    <source>
        <strain evidence="9 10">CECT 8622</strain>
    </source>
</reference>
<dbReference type="InterPro" id="IPR003159">
    <property type="entry name" value="Lyase_8_central_dom"/>
</dbReference>
<comment type="caution">
    <text evidence="9">The sequence shown here is derived from an EMBL/GenBank/DDBJ whole genome shotgun (WGS) entry which is preliminary data.</text>
</comment>
<evidence type="ECO:0000256" key="1">
    <source>
        <dbReference type="ARBA" id="ARBA00001913"/>
    </source>
</evidence>
<proteinExistence type="inferred from homology"/>
<feature type="domain" description="Polysaccharide lyase family 8 C-terminal" evidence="8">
    <location>
        <begin position="715"/>
        <end position="777"/>
    </location>
</feature>